<dbReference type="GO" id="GO:0043296">
    <property type="term" value="C:apical junction complex"/>
    <property type="evidence" value="ECO:0007669"/>
    <property type="project" value="TreeGrafter"/>
</dbReference>
<feature type="compositionally biased region" description="Basic and acidic residues" evidence="5">
    <location>
        <begin position="925"/>
        <end position="934"/>
    </location>
</feature>
<feature type="compositionally biased region" description="Basic and acidic residues" evidence="5">
    <location>
        <begin position="1414"/>
        <end position="1423"/>
    </location>
</feature>
<dbReference type="Proteomes" id="UP001075354">
    <property type="component" value="Chromosome 6"/>
</dbReference>
<feature type="domain" description="PDZ" evidence="6">
    <location>
        <begin position="312"/>
        <end position="398"/>
    </location>
</feature>
<feature type="compositionally biased region" description="Low complexity" evidence="5">
    <location>
        <begin position="935"/>
        <end position="962"/>
    </location>
</feature>
<evidence type="ECO:0000256" key="1">
    <source>
        <dbReference type="ARBA" id="ARBA00005358"/>
    </source>
</evidence>
<dbReference type="Pfam" id="PF00595">
    <property type="entry name" value="PDZ"/>
    <property type="match status" value="3"/>
</dbReference>
<feature type="compositionally biased region" description="Basic and acidic residues" evidence="5">
    <location>
        <begin position="1326"/>
        <end position="1340"/>
    </location>
</feature>
<protein>
    <recommendedName>
        <fullName evidence="6">PDZ domain-containing protein</fullName>
    </recommendedName>
</protein>
<evidence type="ECO:0000313" key="8">
    <source>
        <dbReference type="Proteomes" id="UP001075354"/>
    </source>
</evidence>
<dbReference type="InterPro" id="IPR001478">
    <property type="entry name" value="PDZ"/>
</dbReference>
<sequence length="1523" mass="166069">MYRRAPDTWVAVHAVSSAEGGLLDPDDRLADVADDRETLTASFEEAGSDLPGQHTGGDGASGSSVGTGSPDIFHGTERYGACGRTDIEVTGEQMTGGLQLQVRRGSEPALNQLPEGLGLGADRDSRTASTAAPLPPPCQRKAASKRWSAAPIILENSEPLSPLSPLPLSPPAGHAAANGLSLSPGGHSNDSLDWDDRDEPKGLRGLQGGQQHLRPHAPAYGRFNRDGSNRLSMQFLGDAATGLRWCNAMERANMASLPASLSGGGGGAEVGPPTRGQSLSLPRDHHRRKEPLGQANHAENAGTDGANADSTELVVLRSEAGPLGIHVVPDYDHLGKERGLLVQGIEPGGRVDRDHRLQVYDRIIEINGKNLLNMPFHTVQDIFKDSLRSPELRLRVVKHRSGIANYNKKPPAPVFPRSSSDKENIAMVETEERLVGGQPKVATVSSTKKLPTNGTHAGAGGAGGAGSTGTLVRNTASALLAANTRRIGRKVAIELTKGPHGLGFSITTRDNPAGGNCPIYIKNILPKGAAVEDGRLRPGDRLLEVNGVEMTGKTQAEAVTVLRNAPAGSVVHIVVSRQDDAGAAGTAGSSPQSNYTESSPESSEELSTSPSQPVNSSNDSQDSNKSSNSEKAVHVTNGFHKSNEKSSEDSLIYPWKHKEILQFDIPVHDTEKAGLGVSVKGKTSANHQVPSYDLGIFVKSVLHGGAASRDGRLRTNDQLLNVNGVSLLNQSNADAMETLRRAMLHTEGPIPGVITLTIARRTGSPSPSGPSSGTKDSFTSPKSLEINGKHEETCTPDNSGTSENSDNTVIFLPYKDHNRAIDGSLDRSIDASLDKSLDCVSMRNPVLDRLTGHTQSARHNESYYRATHDTSTWNTTVMLAGGSSPAERAHGHLTSPTVNPSNAEMILIEESPTYGSHQPHSNRGRRADGEDSRRPSVSSQQSQARPGPPQLQHQQSQQSEQSTCSEPHGDVTYDSQLSLVEAAGFSRDAFGRQSMSEKRHATLDAKNTDTYQRNKKIREEREKQKHDLSTSSEDSNGRKKFELGPSLGMKKSSSLESLQTMVQEIQMQEDGDPAYSYRNAQGAVRVIRGRGCNESFRAAVDRSYEAPFAAGDLRDRMETLAEEDGVVIDSLGPPAFACARGAPRQSSLNAMDAKNKLGKKKPGLLKGIGSMFRFGKHRKPMEGSDFEMEMDDPMADMEAARKAAHEEKQRIQEQYRRLVQRQMEEQQQQQQQETASVNGSDYGHTNHHQSSQQQVNHHHSQHHHHHQSHHHHQQQHQLSSHSHHNQHPHSAVGGSSSEGSPGEPGQSRTQRIHQLRAQHQRRHVERRGQYPLEEREERYEQAIQQRVDQPYQHQKHKQTSHPCPSPSAYDLYGEMTRPGSRMGITDPNQHFSHYVNYDEIQQHLNRRQQHYHSQRRDNREPHQRPVSNFYEYESVQAVMRANQHRMMDNGNTNSLPRRSPQNGVPPSHGQHSSRPQSGVNRLYQTYGAVNGHHGSVNSGSVRQGPFVTHVTIREASHTPGSKV</sequence>
<dbReference type="Gene3D" id="2.30.42.10">
    <property type="match status" value="3"/>
</dbReference>
<gene>
    <name evidence="7" type="ORF">ONE63_008444</name>
</gene>
<feature type="region of interest" description="Disordered" evidence="5">
    <location>
        <begin position="259"/>
        <end position="283"/>
    </location>
</feature>
<dbReference type="InterPro" id="IPR052213">
    <property type="entry name" value="PAR3"/>
</dbReference>
<dbReference type="PANTHER" id="PTHR16484">
    <property type="entry name" value="PARTITIONING DEFECTIVE 3 RELATED"/>
    <property type="match status" value="1"/>
</dbReference>
<feature type="region of interest" description="Disordered" evidence="5">
    <location>
        <begin position="1405"/>
        <end position="1428"/>
    </location>
</feature>
<proteinExistence type="inferred from homology"/>
<reference evidence="7" key="1">
    <citation type="submission" date="2022-12" db="EMBL/GenBank/DDBJ databases">
        <title>Chromosome-level genome assembly of the bean flower thrips Megalurothrips usitatus.</title>
        <authorList>
            <person name="Ma L."/>
            <person name="Liu Q."/>
            <person name="Li H."/>
            <person name="Cai W."/>
        </authorList>
    </citation>
    <scope>NUCLEOTIDE SEQUENCE</scope>
    <source>
        <strain evidence="7">Cailab_2022a</strain>
    </source>
</reference>
<feature type="region of interest" description="Disordered" evidence="5">
    <location>
        <begin position="879"/>
        <end position="971"/>
    </location>
</feature>
<feature type="compositionally biased region" description="Polar residues" evidence="5">
    <location>
        <begin position="795"/>
        <end position="807"/>
    </location>
</feature>
<feature type="region of interest" description="Disordered" evidence="5">
    <location>
        <begin position="106"/>
        <end position="143"/>
    </location>
</feature>
<feature type="region of interest" description="Disordered" evidence="5">
    <location>
        <begin position="1220"/>
        <end position="1367"/>
    </location>
</feature>
<feature type="compositionally biased region" description="Basic and acidic residues" evidence="5">
    <location>
        <begin position="1017"/>
        <end position="1028"/>
    </location>
</feature>
<dbReference type="GO" id="GO:0008104">
    <property type="term" value="P:intracellular protein localization"/>
    <property type="evidence" value="ECO:0007669"/>
    <property type="project" value="TreeGrafter"/>
</dbReference>
<name>A0AAV7XTT4_9NEOP</name>
<dbReference type="EMBL" id="JAPTSV010000006">
    <property type="protein sequence ID" value="KAJ1526891.1"/>
    <property type="molecule type" value="Genomic_DNA"/>
</dbReference>
<feature type="compositionally biased region" description="Basic residues" evidence="5">
    <location>
        <begin position="1256"/>
        <end position="1274"/>
    </location>
</feature>
<feature type="compositionally biased region" description="Basic and acidic residues" evidence="5">
    <location>
        <begin position="995"/>
        <end position="1007"/>
    </location>
</feature>
<dbReference type="GO" id="GO:0007155">
    <property type="term" value="P:cell adhesion"/>
    <property type="evidence" value="ECO:0007669"/>
    <property type="project" value="TreeGrafter"/>
</dbReference>
<feature type="compositionally biased region" description="Gly residues" evidence="5">
    <location>
        <begin position="457"/>
        <end position="467"/>
    </location>
</feature>
<evidence type="ECO:0000259" key="6">
    <source>
        <dbReference type="PROSITE" id="PS50106"/>
    </source>
</evidence>
<feature type="compositionally biased region" description="Low complexity" evidence="5">
    <location>
        <begin position="1288"/>
        <end position="1307"/>
    </location>
</feature>
<feature type="domain" description="PDZ" evidence="6">
    <location>
        <begin position="664"/>
        <end position="742"/>
    </location>
</feature>
<accession>A0AAV7XTT4</accession>
<dbReference type="InterPro" id="IPR021922">
    <property type="entry name" value="Par3/HAL_N"/>
</dbReference>
<feature type="compositionally biased region" description="Polar residues" evidence="5">
    <location>
        <begin position="1449"/>
        <end position="1478"/>
    </location>
</feature>
<organism evidence="7 8">
    <name type="scientific">Megalurothrips usitatus</name>
    <name type="common">bean blossom thrips</name>
    <dbReference type="NCBI Taxonomy" id="439358"/>
    <lineage>
        <taxon>Eukaryota</taxon>
        <taxon>Metazoa</taxon>
        <taxon>Ecdysozoa</taxon>
        <taxon>Arthropoda</taxon>
        <taxon>Hexapoda</taxon>
        <taxon>Insecta</taxon>
        <taxon>Pterygota</taxon>
        <taxon>Neoptera</taxon>
        <taxon>Paraneoptera</taxon>
        <taxon>Thysanoptera</taxon>
        <taxon>Terebrantia</taxon>
        <taxon>Thripoidea</taxon>
        <taxon>Thripidae</taxon>
        <taxon>Megalurothrips</taxon>
    </lineage>
</organism>
<keyword evidence="3" id="KW-0677">Repeat</keyword>
<keyword evidence="2" id="KW-0132">Cell division</keyword>
<feature type="compositionally biased region" description="Basic residues" evidence="5">
    <location>
        <begin position="1310"/>
        <end position="1325"/>
    </location>
</feature>
<feature type="region of interest" description="Disordered" evidence="5">
    <location>
        <begin position="1446"/>
        <end position="1478"/>
    </location>
</feature>
<evidence type="ECO:0000256" key="5">
    <source>
        <dbReference type="SAM" id="MobiDB-lite"/>
    </source>
</evidence>
<dbReference type="InterPro" id="IPR036034">
    <property type="entry name" value="PDZ_sf"/>
</dbReference>
<dbReference type="GO" id="GO:0051660">
    <property type="term" value="P:establishment of centrosome localization"/>
    <property type="evidence" value="ECO:0007669"/>
    <property type="project" value="TreeGrafter"/>
</dbReference>
<feature type="region of interest" description="Disordered" evidence="5">
    <location>
        <begin position="760"/>
        <end position="807"/>
    </location>
</feature>
<dbReference type="SMART" id="SM00228">
    <property type="entry name" value="PDZ"/>
    <property type="match status" value="3"/>
</dbReference>
<dbReference type="GO" id="GO:0051301">
    <property type="term" value="P:cell division"/>
    <property type="evidence" value="ECO:0007669"/>
    <property type="project" value="UniProtKB-KW"/>
</dbReference>
<dbReference type="GO" id="GO:0005912">
    <property type="term" value="C:adherens junction"/>
    <property type="evidence" value="ECO:0007669"/>
    <property type="project" value="TreeGrafter"/>
</dbReference>
<evidence type="ECO:0000313" key="7">
    <source>
        <dbReference type="EMBL" id="KAJ1526891.1"/>
    </source>
</evidence>
<dbReference type="Pfam" id="PF12053">
    <property type="entry name" value="Par3_HAL_N_term"/>
    <property type="match status" value="1"/>
</dbReference>
<dbReference type="GO" id="GO:0035091">
    <property type="term" value="F:phosphatidylinositol binding"/>
    <property type="evidence" value="ECO:0007669"/>
    <property type="project" value="TreeGrafter"/>
</dbReference>
<dbReference type="Gene3D" id="3.10.20.90">
    <property type="entry name" value="Phosphatidylinositol 3-kinase Catalytic Subunit, Chain A, domain 1"/>
    <property type="match status" value="1"/>
</dbReference>
<feature type="region of interest" description="Disordered" evidence="5">
    <location>
        <begin position="40"/>
        <end position="70"/>
    </location>
</feature>
<dbReference type="GO" id="GO:0045197">
    <property type="term" value="P:establishment or maintenance of epithelial cell apical/basal polarity"/>
    <property type="evidence" value="ECO:0007669"/>
    <property type="project" value="TreeGrafter"/>
</dbReference>
<dbReference type="GO" id="GO:0000226">
    <property type="term" value="P:microtubule cytoskeleton organization"/>
    <property type="evidence" value="ECO:0007669"/>
    <property type="project" value="TreeGrafter"/>
</dbReference>
<feature type="compositionally biased region" description="Low complexity" evidence="5">
    <location>
        <begin position="763"/>
        <end position="773"/>
    </location>
</feature>
<dbReference type="GO" id="GO:0016324">
    <property type="term" value="C:apical plasma membrane"/>
    <property type="evidence" value="ECO:0007669"/>
    <property type="project" value="TreeGrafter"/>
</dbReference>
<dbReference type="PROSITE" id="PS50106">
    <property type="entry name" value="PDZ"/>
    <property type="match status" value="3"/>
</dbReference>
<comment type="similarity">
    <text evidence="1">Belongs to the PAR3 family.</text>
</comment>
<dbReference type="SUPFAM" id="SSF50156">
    <property type="entry name" value="PDZ domain-like"/>
    <property type="match status" value="3"/>
</dbReference>
<dbReference type="GO" id="GO:0030010">
    <property type="term" value="P:establishment of cell polarity"/>
    <property type="evidence" value="ECO:0007669"/>
    <property type="project" value="TreeGrafter"/>
</dbReference>
<evidence type="ECO:0000256" key="4">
    <source>
        <dbReference type="ARBA" id="ARBA00023306"/>
    </source>
</evidence>
<dbReference type="CDD" id="cd23059">
    <property type="entry name" value="PDZ3_Par3-like"/>
    <property type="match status" value="1"/>
</dbReference>
<evidence type="ECO:0000256" key="3">
    <source>
        <dbReference type="ARBA" id="ARBA00022737"/>
    </source>
</evidence>
<dbReference type="FunFam" id="2.30.42.10:FF:000011">
    <property type="entry name" value="partitioning defective 3 homolog isoform X1"/>
    <property type="match status" value="1"/>
</dbReference>
<feature type="compositionally biased region" description="Low complexity" evidence="5">
    <location>
        <begin position="596"/>
        <end position="629"/>
    </location>
</feature>
<feature type="region of interest" description="Disordered" evidence="5">
    <location>
        <begin position="991"/>
        <end position="1053"/>
    </location>
</feature>
<keyword evidence="8" id="KW-1185">Reference proteome</keyword>
<dbReference type="CDD" id="cd23058">
    <property type="entry name" value="PDZ2_Par3-like"/>
    <property type="match status" value="1"/>
</dbReference>
<keyword evidence="4" id="KW-0131">Cell cycle</keyword>
<dbReference type="PANTHER" id="PTHR16484:SF17">
    <property type="entry name" value="BAZOOKA, ISOFORM B"/>
    <property type="match status" value="1"/>
</dbReference>
<feature type="region of interest" description="Disordered" evidence="5">
    <location>
        <begin position="164"/>
        <end position="225"/>
    </location>
</feature>
<evidence type="ECO:0000256" key="2">
    <source>
        <dbReference type="ARBA" id="ARBA00022618"/>
    </source>
</evidence>
<feature type="region of interest" description="Disordered" evidence="5">
    <location>
        <begin position="581"/>
        <end position="648"/>
    </location>
</feature>
<feature type="region of interest" description="Disordered" evidence="5">
    <location>
        <begin position="437"/>
        <end position="467"/>
    </location>
</feature>
<dbReference type="GO" id="GO:0005938">
    <property type="term" value="C:cell cortex"/>
    <property type="evidence" value="ECO:0007669"/>
    <property type="project" value="TreeGrafter"/>
</dbReference>
<feature type="domain" description="PDZ" evidence="6">
    <location>
        <begin position="492"/>
        <end position="577"/>
    </location>
</feature>
<comment type="caution">
    <text evidence="7">The sequence shown here is derived from an EMBL/GenBank/DDBJ whole genome shotgun (WGS) entry which is preliminary data.</text>
</comment>